<evidence type="ECO:0000313" key="8">
    <source>
        <dbReference type="EMBL" id="GAA5111320.1"/>
    </source>
</evidence>
<sequence>MESKPLYQTFLNKAVQLLAQRNHSSTELKQKLSIFYLKKLSTDVESSAQSINAHIDAVIAHCLSHHWLDDKQYIEQYINMRSRKGYGQNRILMELKQRGLPRSLIQYQLQQSEIDWIEVGLIQTQKKFRVSDKKDLQQKIKIFQFLTYRGFQQDEIKQIYSLF</sequence>
<gene>
    <name evidence="5 8" type="primary">recX</name>
    <name evidence="8" type="ORF">GCM10023211_16640</name>
</gene>
<dbReference type="HAMAP" id="MF_01114">
    <property type="entry name" value="RecX"/>
    <property type="match status" value="1"/>
</dbReference>
<dbReference type="Gene3D" id="1.10.10.10">
    <property type="entry name" value="Winged helix-like DNA-binding domain superfamily/Winged helix DNA-binding domain"/>
    <property type="match status" value="3"/>
</dbReference>
<feature type="domain" description="RecX third three-helical" evidence="7">
    <location>
        <begin position="123"/>
        <end position="159"/>
    </location>
</feature>
<keyword evidence="9" id="KW-1185">Reference proteome</keyword>
<dbReference type="EMBL" id="BAABHY010000002">
    <property type="protein sequence ID" value="GAA5111320.1"/>
    <property type="molecule type" value="Genomic_DNA"/>
</dbReference>
<dbReference type="InterPro" id="IPR036388">
    <property type="entry name" value="WH-like_DNA-bd_sf"/>
</dbReference>
<comment type="function">
    <text evidence="5">Modulates RecA activity.</text>
</comment>
<dbReference type="Proteomes" id="UP001500171">
    <property type="component" value="Unassembled WGS sequence"/>
</dbReference>
<dbReference type="Pfam" id="PF02631">
    <property type="entry name" value="RecX_HTH2"/>
    <property type="match status" value="1"/>
</dbReference>
<keyword evidence="4 5" id="KW-0963">Cytoplasm</keyword>
<evidence type="ECO:0000256" key="4">
    <source>
        <dbReference type="ARBA" id="ARBA00022490"/>
    </source>
</evidence>
<dbReference type="InterPro" id="IPR053925">
    <property type="entry name" value="RecX_HTH_3rd"/>
</dbReference>
<dbReference type="PANTHER" id="PTHR33602">
    <property type="entry name" value="REGULATORY PROTEIN RECX FAMILY PROTEIN"/>
    <property type="match status" value="1"/>
</dbReference>
<evidence type="ECO:0000256" key="2">
    <source>
        <dbReference type="ARBA" id="ARBA00009695"/>
    </source>
</evidence>
<comment type="subcellular location">
    <subcellularLocation>
        <location evidence="1 5">Cytoplasm</location>
    </subcellularLocation>
</comment>
<accession>A0ABP9NCS6</accession>
<dbReference type="PANTHER" id="PTHR33602:SF1">
    <property type="entry name" value="REGULATORY PROTEIN RECX FAMILY PROTEIN"/>
    <property type="match status" value="1"/>
</dbReference>
<comment type="similarity">
    <text evidence="2 5">Belongs to the RecX family.</text>
</comment>
<feature type="domain" description="RecX second three-helical" evidence="6">
    <location>
        <begin position="69"/>
        <end position="106"/>
    </location>
</feature>
<evidence type="ECO:0000256" key="1">
    <source>
        <dbReference type="ARBA" id="ARBA00004496"/>
    </source>
</evidence>
<dbReference type="Pfam" id="PF21981">
    <property type="entry name" value="RecX_HTH3"/>
    <property type="match status" value="1"/>
</dbReference>
<evidence type="ECO:0000259" key="6">
    <source>
        <dbReference type="Pfam" id="PF02631"/>
    </source>
</evidence>
<evidence type="ECO:0000259" key="7">
    <source>
        <dbReference type="Pfam" id="PF21981"/>
    </source>
</evidence>
<proteinExistence type="inferred from homology"/>
<evidence type="ECO:0000256" key="3">
    <source>
        <dbReference type="ARBA" id="ARBA00018111"/>
    </source>
</evidence>
<comment type="caution">
    <text evidence="8">The sequence shown here is derived from an EMBL/GenBank/DDBJ whole genome shotgun (WGS) entry which is preliminary data.</text>
</comment>
<name>A0ABP9NCS6_9GAMM</name>
<reference evidence="9" key="1">
    <citation type="journal article" date="2019" name="Int. J. Syst. Evol. Microbiol.">
        <title>The Global Catalogue of Microorganisms (GCM) 10K type strain sequencing project: providing services to taxonomists for standard genome sequencing and annotation.</title>
        <authorList>
            <consortium name="The Broad Institute Genomics Platform"/>
            <consortium name="The Broad Institute Genome Sequencing Center for Infectious Disease"/>
            <person name="Wu L."/>
            <person name="Ma J."/>
        </authorList>
    </citation>
    <scope>NUCLEOTIDE SEQUENCE [LARGE SCALE GENOMIC DNA]</scope>
    <source>
        <strain evidence="9">JCM 18050</strain>
    </source>
</reference>
<evidence type="ECO:0000313" key="9">
    <source>
        <dbReference type="Proteomes" id="UP001500171"/>
    </source>
</evidence>
<dbReference type="InterPro" id="IPR003783">
    <property type="entry name" value="Regulatory_RecX"/>
</dbReference>
<evidence type="ECO:0000256" key="5">
    <source>
        <dbReference type="HAMAP-Rule" id="MF_01114"/>
    </source>
</evidence>
<organism evidence="8 9">
    <name type="scientific">Orbus sasakiae</name>
    <dbReference type="NCBI Taxonomy" id="1078475"/>
    <lineage>
        <taxon>Bacteria</taxon>
        <taxon>Pseudomonadati</taxon>
        <taxon>Pseudomonadota</taxon>
        <taxon>Gammaproteobacteria</taxon>
        <taxon>Orbales</taxon>
        <taxon>Orbaceae</taxon>
        <taxon>Orbus</taxon>
    </lineage>
</organism>
<dbReference type="InterPro" id="IPR053924">
    <property type="entry name" value="RecX_HTH_2nd"/>
</dbReference>
<protein>
    <recommendedName>
        <fullName evidence="3 5">Regulatory protein RecX</fullName>
    </recommendedName>
</protein>